<dbReference type="SUPFAM" id="SSF89796">
    <property type="entry name" value="CoA-transferase family III (CaiB/BaiF)"/>
    <property type="match status" value="1"/>
</dbReference>
<dbReference type="Gene3D" id="3.40.50.10540">
    <property type="entry name" value="Crotonobetainyl-coa:carnitine coa-transferase, domain 1"/>
    <property type="match status" value="2"/>
</dbReference>
<evidence type="ECO:0000256" key="1">
    <source>
        <dbReference type="ARBA" id="ARBA00008383"/>
    </source>
</evidence>
<dbReference type="GO" id="GO:0003824">
    <property type="term" value="F:catalytic activity"/>
    <property type="evidence" value="ECO:0007669"/>
    <property type="project" value="InterPro"/>
</dbReference>
<proteinExistence type="inferred from homology"/>
<gene>
    <name evidence="2" type="primary">Amacr</name>
    <name evidence="2" type="ORF">FJT64_006695</name>
</gene>
<dbReference type="AlphaFoldDB" id="A0A6A4VNS0"/>
<keyword evidence="3" id="KW-1185">Reference proteome</keyword>
<dbReference type="OrthoDB" id="16747at2759"/>
<name>A0A6A4VNS0_AMPAM</name>
<accession>A0A6A4VNS0</accession>
<dbReference type="PANTHER" id="PTHR48228:SF5">
    <property type="entry name" value="ALPHA-METHYLACYL-COA RACEMASE"/>
    <property type="match status" value="1"/>
</dbReference>
<evidence type="ECO:0000313" key="3">
    <source>
        <dbReference type="Proteomes" id="UP000440578"/>
    </source>
</evidence>
<comment type="similarity">
    <text evidence="1">Belongs to the CoA-transferase III family.</text>
</comment>
<protein>
    <submittedName>
        <fullName evidence="2">Alpha-methylacyl-CoA racemase</fullName>
    </submittedName>
</protein>
<comment type="caution">
    <text evidence="2">The sequence shown here is derived from an EMBL/GenBank/DDBJ whole genome shotgun (WGS) entry which is preliminary data.</text>
</comment>
<dbReference type="EMBL" id="VIIS01001596">
    <property type="protein sequence ID" value="KAF0295815.1"/>
    <property type="molecule type" value="Genomic_DNA"/>
</dbReference>
<dbReference type="InterPro" id="IPR003673">
    <property type="entry name" value="CoA-Trfase_fam_III"/>
</dbReference>
<dbReference type="Proteomes" id="UP000440578">
    <property type="component" value="Unassembled WGS sequence"/>
</dbReference>
<dbReference type="Pfam" id="PF02515">
    <property type="entry name" value="CoA_transf_3"/>
    <property type="match status" value="2"/>
</dbReference>
<evidence type="ECO:0000313" key="2">
    <source>
        <dbReference type="EMBL" id="KAF0295815.1"/>
    </source>
</evidence>
<organism evidence="2 3">
    <name type="scientific">Amphibalanus amphitrite</name>
    <name type="common">Striped barnacle</name>
    <name type="synonym">Balanus amphitrite</name>
    <dbReference type="NCBI Taxonomy" id="1232801"/>
    <lineage>
        <taxon>Eukaryota</taxon>
        <taxon>Metazoa</taxon>
        <taxon>Ecdysozoa</taxon>
        <taxon>Arthropoda</taxon>
        <taxon>Crustacea</taxon>
        <taxon>Multicrustacea</taxon>
        <taxon>Cirripedia</taxon>
        <taxon>Thoracica</taxon>
        <taxon>Thoracicalcarea</taxon>
        <taxon>Balanomorpha</taxon>
        <taxon>Balanoidea</taxon>
        <taxon>Balanidae</taxon>
        <taxon>Amphibalaninae</taxon>
        <taxon>Amphibalanus</taxon>
    </lineage>
</organism>
<reference evidence="2 3" key="1">
    <citation type="submission" date="2019-07" db="EMBL/GenBank/DDBJ databases">
        <title>Draft genome assembly of a fouling barnacle, Amphibalanus amphitrite (Darwin, 1854): The first reference genome for Thecostraca.</title>
        <authorList>
            <person name="Kim W."/>
        </authorList>
    </citation>
    <scope>NUCLEOTIDE SEQUENCE [LARGE SCALE GENOMIC DNA]</scope>
    <source>
        <strain evidence="2">SNU_AA5</strain>
        <tissue evidence="2">Soma without cirri and trophi</tissue>
    </source>
</reference>
<dbReference type="InterPro" id="IPR050509">
    <property type="entry name" value="CoA-transferase_III"/>
</dbReference>
<dbReference type="InterPro" id="IPR023606">
    <property type="entry name" value="CoA-Trfase_III_dom_1_sf"/>
</dbReference>
<dbReference type="PANTHER" id="PTHR48228">
    <property type="entry name" value="SUCCINYL-COA--D-CITRAMALATE COA-TRANSFERASE"/>
    <property type="match status" value="1"/>
</dbReference>
<sequence>MEAFGENSTMMPLKGIKVVEMAGLAPAPFCGLILKDFGASVIRVDKLGHPEMDALARGKRSVSVNLKHPDGAEVVRRLCSRADVLLEPFRPGVMERLGLGPKALLKQNPRLVYARLTGYGQTGPTADWAGHDINYLAMSGTYCVTGAPYHLAAASHTASCGVLSFLSTPDRPPVPPVNLLADFAGGGLTCALGVLAALLERTRSGKGQVVDCSMTEGAAVPSTVSLSVCRQVRSGKGQVVDCSMTEGARVPSTVSLSVCRQVRSGKGQVVDCSMTEGAAVPSTVSLSVCRQVRSGKGQVVDCSMTEGAHVPSTVSLSVCRQVWSGKGQVVDCSMTEGAAYVASWLFKSRDLQPVWGREAGTNV</sequence>